<evidence type="ECO:0000313" key="2">
    <source>
        <dbReference type="EMBL" id="GGL80727.1"/>
    </source>
</evidence>
<evidence type="ECO:0000313" key="3">
    <source>
        <dbReference type="Proteomes" id="UP000639973"/>
    </source>
</evidence>
<dbReference type="Proteomes" id="UP000639973">
    <property type="component" value="Unassembled WGS sequence"/>
</dbReference>
<name>A0ABQ2G937_9DEIO</name>
<keyword evidence="1" id="KW-0732">Signal</keyword>
<dbReference type="PROSITE" id="PS51257">
    <property type="entry name" value="PROKAR_LIPOPROTEIN"/>
    <property type="match status" value="1"/>
</dbReference>
<dbReference type="EMBL" id="BMOL01000007">
    <property type="protein sequence ID" value="GGL80727.1"/>
    <property type="molecule type" value="Genomic_DNA"/>
</dbReference>
<protein>
    <submittedName>
        <fullName evidence="2">Uncharacterized protein</fullName>
    </submittedName>
</protein>
<dbReference type="RefSeq" id="WP_188971107.1">
    <property type="nucleotide sequence ID" value="NZ_BMOL01000007.1"/>
</dbReference>
<keyword evidence="3" id="KW-1185">Reference proteome</keyword>
<dbReference type="SUPFAM" id="SSF63829">
    <property type="entry name" value="Calcium-dependent phosphotriesterase"/>
    <property type="match status" value="1"/>
</dbReference>
<accession>A0ABQ2G937</accession>
<comment type="caution">
    <text evidence="2">The sequence shown here is derived from an EMBL/GenBank/DDBJ whole genome shotgun (WGS) entry which is preliminary data.</text>
</comment>
<sequence length="926" mass="96472">MKKLLIPPAVLGLSALLAACGGGTTPPSSSAFALTVNVAGVSGAPVKITNTISNTTLFDGTLTGSKTFGDVAAGSVLNVQGGAVNSYATPAAQSVTLDNNKSVTLEYKAAAQAGVAVSNTQISGKIGGTDLQIDSANLLSHSDPFFGEAVVRSNVLTLDLALLVPAPDDLLGGFYSTGCSGTNTDASALILDSLSLNAYSPQGDLIGTIREKIVSGPDAALPNALVYRLYSDRAFIFRGECQYNLTDGTVITEKNDIQAVKGWNTLVFAGEGQNVTVKNAASGNRAELTFTSAAPRVAVRLDPESLTFSDEDQLTVNARLIQIGNYSGVVKLSTDIAGLSVEPATLTLNPLPKMSGQSTGGQSARLKMMDLQPQLLATKLTFKYTGTTNLSNKQFEVLVKDSNAKQVGSGTGKITVTRAGIAVFLGTQDLELPPSSSRVLPVMLNSVGNFRGKVTVSVSGLPSGVSTTPVDVDLNGYGSAQLVLTSSAALKSGTYPLTITAQSGASVTRADFNLVVPRPTVSVKLGSTSFYPLLPQGETTTVAVELQSQNGFSGSTSVQITGLPIGVTSAPVNARITPNTTTTVQVPLTATVDAKLGSSSALVSSPYQVLNQSTYERTLNLNVVPARVALGPNVGFALAAGSEGIWFTSSVYDTTQTNYIHTVKHIVAGKITASHNVKNSASNLLSMSDGSVLAFDTSSADTFQISDQGVKALSSKPYALASAPTNGAMDGQNRIWFIQETPVGIGGVERNLAYWDVVTGSITTIRSPHNFNTSGAFTRSNDGRIILYTSYALPKALKIDTSTGAVSEIGLSIGGEPGSVSYRTDGLVYFLRNRQLSRINSDDSITTLDGIGMVERILGFDRKNPDILWAISDSSVLKVNVLTNEVIKTFVGNSAGVLLTDGGVGLIISQWASTGSGYDRFLSILR</sequence>
<proteinExistence type="predicted"/>
<evidence type="ECO:0000256" key="1">
    <source>
        <dbReference type="SAM" id="SignalP"/>
    </source>
</evidence>
<reference evidence="3" key="1">
    <citation type="journal article" date="2019" name="Int. J. Syst. Evol. Microbiol.">
        <title>The Global Catalogue of Microorganisms (GCM) 10K type strain sequencing project: providing services to taxonomists for standard genome sequencing and annotation.</title>
        <authorList>
            <consortium name="The Broad Institute Genomics Platform"/>
            <consortium name="The Broad Institute Genome Sequencing Center for Infectious Disease"/>
            <person name="Wu L."/>
            <person name="Ma J."/>
        </authorList>
    </citation>
    <scope>NUCLEOTIDE SEQUENCE [LARGE SCALE GENOMIC DNA]</scope>
    <source>
        <strain evidence="3">JCM 15442</strain>
    </source>
</reference>
<feature type="chain" id="PRO_5046893203" evidence="1">
    <location>
        <begin position="20"/>
        <end position="926"/>
    </location>
</feature>
<gene>
    <name evidence="2" type="ORF">GCM10010840_18180</name>
</gene>
<organism evidence="2 3">
    <name type="scientific">Deinococcus aerolatus</name>
    <dbReference type="NCBI Taxonomy" id="522487"/>
    <lineage>
        <taxon>Bacteria</taxon>
        <taxon>Thermotogati</taxon>
        <taxon>Deinococcota</taxon>
        <taxon>Deinococci</taxon>
        <taxon>Deinococcales</taxon>
        <taxon>Deinococcaceae</taxon>
        <taxon>Deinococcus</taxon>
    </lineage>
</organism>
<feature type="signal peptide" evidence="1">
    <location>
        <begin position="1"/>
        <end position="19"/>
    </location>
</feature>